<dbReference type="Pfam" id="PF00582">
    <property type="entry name" value="Usp"/>
    <property type="match status" value="1"/>
</dbReference>
<dbReference type="Gene3D" id="3.40.50.620">
    <property type="entry name" value="HUPs"/>
    <property type="match status" value="1"/>
</dbReference>
<comment type="similarity">
    <text evidence="1">Belongs to the universal stress protein A family.</text>
</comment>
<dbReference type="SUPFAM" id="SSF52402">
    <property type="entry name" value="Adenine nucleotide alpha hydrolases-like"/>
    <property type="match status" value="1"/>
</dbReference>
<dbReference type="PANTHER" id="PTHR31964">
    <property type="entry name" value="ADENINE NUCLEOTIDE ALPHA HYDROLASES-LIKE SUPERFAMILY PROTEIN"/>
    <property type="match status" value="1"/>
</dbReference>
<gene>
    <name evidence="3" type="ORF">A9W98_31565</name>
</gene>
<dbReference type="CDD" id="cd23659">
    <property type="entry name" value="USP_At3g01520-like"/>
    <property type="match status" value="1"/>
</dbReference>
<dbReference type="OrthoDB" id="6174426at2"/>
<dbReference type="PANTHER" id="PTHR31964:SF113">
    <property type="entry name" value="USPA DOMAIN-CONTAINING PROTEIN"/>
    <property type="match status" value="1"/>
</dbReference>
<reference evidence="3 4" key="1">
    <citation type="submission" date="2016-06" db="EMBL/GenBank/DDBJ databases">
        <authorList>
            <person name="Kjaerup R.B."/>
            <person name="Dalgaard T.S."/>
            <person name="Juul-Madsen H.R."/>
        </authorList>
    </citation>
    <scope>NUCLEOTIDE SEQUENCE [LARGE SCALE GENOMIC DNA]</scope>
    <source>
        <strain evidence="3 4">1245752.6</strain>
    </source>
</reference>
<evidence type="ECO:0000313" key="3">
    <source>
        <dbReference type="EMBL" id="OBR99183.1"/>
    </source>
</evidence>
<comment type="caution">
    <text evidence="3">The sequence shown here is derived from an EMBL/GenBank/DDBJ whole genome shotgun (WGS) entry which is preliminary data.</text>
</comment>
<feature type="domain" description="UspA" evidence="2">
    <location>
        <begin position="4"/>
        <end position="139"/>
    </location>
</feature>
<dbReference type="AlphaFoldDB" id="A0A1A6BAB6"/>
<name>A0A1A6BAB6_MYCGO</name>
<dbReference type="InterPro" id="IPR006015">
    <property type="entry name" value="Universal_stress_UspA"/>
</dbReference>
<sequence>MAAIVVGIDGSPASGKALRWALDEARLRGAVVRAVYAWSFPFQGGEIAHLAAQAAHGALQQEAEQLSQTAVRAALGADADAVERVVEEASPVRALTAAARDADLLVVGSRGRGGFTGLLLGSVSTQCAQHAPCPVVIIR</sequence>
<proteinExistence type="inferred from homology"/>
<dbReference type="PRINTS" id="PR01438">
    <property type="entry name" value="UNVRSLSTRESS"/>
</dbReference>
<protein>
    <recommendedName>
        <fullName evidence="2">UspA domain-containing protein</fullName>
    </recommendedName>
</protein>
<dbReference type="EMBL" id="MAEM01000465">
    <property type="protein sequence ID" value="OBR99183.1"/>
    <property type="molecule type" value="Genomic_DNA"/>
</dbReference>
<dbReference type="InterPro" id="IPR006016">
    <property type="entry name" value="UspA"/>
</dbReference>
<accession>A0A1A6BAB6</accession>
<dbReference type="InterPro" id="IPR014729">
    <property type="entry name" value="Rossmann-like_a/b/a_fold"/>
</dbReference>
<evidence type="ECO:0000259" key="2">
    <source>
        <dbReference type="Pfam" id="PF00582"/>
    </source>
</evidence>
<evidence type="ECO:0000256" key="1">
    <source>
        <dbReference type="ARBA" id="ARBA00008791"/>
    </source>
</evidence>
<evidence type="ECO:0000313" key="4">
    <source>
        <dbReference type="Proteomes" id="UP000093757"/>
    </source>
</evidence>
<dbReference type="RefSeq" id="WP_065136419.1">
    <property type="nucleotide sequence ID" value="NZ_MAEM01000465.1"/>
</dbReference>
<dbReference type="Proteomes" id="UP000093757">
    <property type="component" value="Unassembled WGS sequence"/>
</dbReference>
<organism evidence="3 4">
    <name type="scientific">Mycobacterium gordonae</name>
    <dbReference type="NCBI Taxonomy" id="1778"/>
    <lineage>
        <taxon>Bacteria</taxon>
        <taxon>Bacillati</taxon>
        <taxon>Actinomycetota</taxon>
        <taxon>Actinomycetes</taxon>
        <taxon>Mycobacteriales</taxon>
        <taxon>Mycobacteriaceae</taxon>
        <taxon>Mycobacterium</taxon>
    </lineage>
</organism>